<reference evidence="3 4" key="1">
    <citation type="submission" date="2020-04" db="EMBL/GenBank/DDBJ databases">
        <title>Novosphingobium sp. TW-4 isolated from soil.</title>
        <authorList>
            <person name="Dahal R.H."/>
            <person name="Chaudhary D.K."/>
        </authorList>
    </citation>
    <scope>NUCLEOTIDE SEQUENCE [LARGE SCALE GENOMIC DNA]</scope>
    <source>
        <strain evidence="3 4">TW-4</strain>
    </source>
</reference>
<dbReference type="PANTHER" id="PTHR21621:SF0">
    <property type="entry name" value="BETA-CITRYLGLUTAMATE SYNTHASE B-RELATED"/>
    <property type="match status" value="1"/>
</dbReference>
<feature type="domain" description="ATP-grasp" evidence="2">
    <location>
        <begin position="105"/>
        <end position="300"/>
    </location>
</feature>
<dbReference type="InterPro" id="IPR013651">
    <property type="entry name" value="ATP-grasp_RimK-type"/>
</dbReference>
<name>A0A7Y0BKS1_9SPHN</name>
<dbReference type="Pfam" id="PF08443">
    <property type="entry name" value="RimK"/>
    <property type="match status" value="1"/>
</dbReference>
<dbReference type="GO" id="GO:0005524">
    <property type="term" value="F:ATP binding"/>
    <property type="evidence" value="ECO:0007669"/>
    <property type="project" value="UniProtKB-UniRule"/>
</dbReference>
<dbReference type="SUPFAM" id="SSF56059">
    <property type="entry name" value="Glutathione synthetase ATP-binding domain-like"/>
    <property type="match status" value="1"/>
</dbReference>
<sequence>MPSASPDLAVFYEHPAWFAPLFASLERAGIAHVAIPATGHGFDPAEQHPPAPVVFNRIAMSSFLRAAEHPIFYAQALFAHWEGLGARVINGGRALATDASKARQLALIHRLGLAAPATRVVHARADLPAAAAAIGFPLVVKADIGGAGAGIVRYDSMGALEAAIADGTVPAGINGVTLVQDYVPRRGGRITRVETLGGRFLYALDIESSGDTFDLCPADACAVGRPPVTMTRADPPLALVAAAERIVEAAGIDVGGVEYLIDDRDGTARFYDINALSNFVANPNEVLGWDPHDRLTAWLRGLIEQTRKAA</sequence>
<dbReference type="PANTHER" id="PTHR21621">
    <property type="entry name" value="RIBOSOMAL PROTEIN S6 MODIFICATION PROTEIN"/>
    <property type="match status" value="1"/>
</dbReference>
<accession>A0A7Y0BKS1</accession>
<evidence type="ECO:0000313" key="4">
    <source>
        <dbReference type="Proteomes" id="UP000583556"/>
    </source>
</evidence>
<dbReference type="GO" id="GO:0005737">
    <property type="term" value="C:cytoplasm"/>
    <property type="evidence" value="ECO:0007669"/>
    <property type="project" value="TreeGrafter"/>
</dbReference>
<evidence type="ECO:0000256" key="1">
    <source>
        <dbReference type="PROSITE-ProRule" id="PRU00409"/>
    </source>
</evidence>
<dbReference type="EMBL" id="JABBGM010000001">
    <property type="protein sequence ID" value="NML92222.1"/>
    <property type="molecule type" value="Genomic_DNA"/>
</dbReference>
<evidence type="ECO:0000259" key="2">
    <source>
        <dbReference type="PROSITE" id="PS50975"/>
    </source>
</evidence>
<dbReference type="Proteomes" id="UP000583556">
    <property type="component" value="Unassembled WGS sequence"/>
</dbReference>
<keyword evidence="1" id="KW-0067">ATP-binding</keyword>
<keyword evidence="1" id="KW-0547">Nucleotide-binding</keyword>
<comment type="caution">
    <text evidence="3">The sequence shown here is derived from an EMBL/GenBank/DDBJ whole genome shotgun (WGS) entry which is preliminary data.</text>
</comment>
<proteinExistence type="predicted"/>
<dbReference type="GO" id="GO:0018169">
    <property type="term" value="F:ribosomal S6-glutamic acid ligase activity"/>
    <property type="evidence" value="ECO:0007669"/>
    <property type="project" value="TreeGrafter"/>
</dbReference>
<gene>
    <name evidence="3" type="ORF">HHL27_00870</name>
</gene>
<dbReference type="RefSeq" id="WP_169492053.1">
    <property type="nucleotide sequence ID" value="NZ_JABBGM010000001.1"/>
</dbReference>
<keyword evidence="3" id="KW-0436">Ligase</keyword>
<dbReference type="AlphaFoldDB" id="A0A7Y0BKS1"/>
<dbReference type="PROSITE" id="PS50975">
    <property type="entry name" value="ATP_GRASP"/>
    <property type="match status" value="1"/>
</dbReference>
<organism evidence="3 4">
    <name type="scientific">Novosphingobium olei</name>
    <dbReference type="NCBI Taxonomy" id="2728851"/>
    <lineage>
        <taxon>Bacteria</taxon>
        <taxon>Pseudomonadati</taxon>
        <taxon>Pseudomonadota</taxon>
        <taxon>Alphaproteobacteria</taxon>
        <taxon>Sphingomonadales</taxon>
        <taxon>Sphingomonadaceae</taxon>
        <taxon>Novosphingobium</taxon>
    </lineage>
</organism>
<dbReference type="GO" id="GO:0046872">
    <property type="term" value="F:metal ion binding"/>
    <property type="evidence" value="ECO:0007669"/>
    <property type="project" value="InterPro"/>
</dbReference>
<protein>
    <submittedName>
        <fullName evidence="3">Alpha-L-glutamate ligase</fullName>
    </submittedName>
</protein>
<dbReference type="Gene3D" id="3.30.470.20">
    <property type="entry name" value="ATP-grasp fold, B domain"/>
    <property type="match status" value="1"/>
</dbReference>
<keyword evidence="4" id="KW-1185">Reference proteome</keyword>
<dbReference type="GO" id="GO:0009432">
    <property type="term" value="P:SOS response"/>
    <property type="evidence" value="ECO:0007669"/>
    <property type="project" value="TreeGrafter"/>
</dbReference>
<dbReference type="InterPro" id="IPR011761">
    <property type="entry name" value="ATP-grasp"/>
</dbReference>
<evidence type="ECO:0000313" key="3">
    <source>
        <dbReference type="EMBL" id="NML92222.1"/>
    </source>
</evidence>